<gene>
    <name evidence="2" type="ORF">AOB60_26635</name>
</gene>
<feature type="region of interest" description="Disordered" evidence="1">
    <location>
        <begin position="334"/>
        <end position="373"/>
    </location>
</feature>
<dbReference type="EMBL" id="LJSN01000003">
    <property type="protein sequence ID" value="PNE37799.1"/>
    <property type="molecule type" value="Genomic_DNA"/>
</dbReference>
<organism evidence="2 3">
    <name type="scientific">Streptomyces noursei</name>
    <name type="common">Streptomyces albulus</name>
    <dbReference type="NCBI Taxonomy" id="1971"/>
    <lineage>
        <taxon>Bacteria</taxon>
        <taxon>Bacillati</taxon>
        <taxon>Actinomycetota</taxon>
        <taxon>Actinomycetes</taxon>
        <taxon>Kitasatosporales</taxon>
        <taxon>Streptomycetaceae</taxon>
        <taxon>Streptomyces</taxon>
    </lineage>
</organism>
<reference evidence="3" key="1">
    <citation type="submission" date="2015-09" db="EMBL/GenBank/DDBJ databases">
        <authorList>
            <person name="Graham D.E."/>
            <person name="Mahan K.M."/>
            <person name="Klingeman D.M."/>
            <person name="Fida T."/>
            <person name="Giannone R.J."/>
            <person name="Hettich R.L."/>
            <person name="Parry R.J."/>
            <person name="Spain J.C."/>
        </authorList>
    </citation>
    <scope>NUCLEOTIDE SEQUENCE [LARGE SCALE GENOMIC DNA]</scope>
    <source>
        <strain evidence="3">JCM 4701</strain>
    </source>
</reference>
<evidence type="ECO:0000313" key="2">
    <source>
        <dbReference type="EMBL" id="PNE37799.1"/>
    </source>
</evidence>
<accession>A0A2N8P9T5</accession>
<keyword evidence="3" id="KW-1185">Reference proteome</keyword>
<comment type="caution">
    <text evidence="2">The sequence shown here is derived from an EMBL/GenBank/DDBJ whole genome shotgun (WGS) entry which is preliminary data.</text>
</comment>
<sequence length="373" mass="42892">MVDIRREPDWDQEADRHTELVDPVLTVRQLSRFDHRRGYSRIDNALLFTTDKGEFDVYLPPHRPVRPLFATRRYTAVYEVDMGVHNCTVSLLLPSDNDAFDFTAEVELTWQVSRPQMFVASGERDVPALLKRRLEQLMYPVSRGFPIDRSADAERAVYQVLARVGELGDEAGLRTSCAVRLRLDDAAIAHQRELRRIRYTDEQLSMSHDLAMREDRLRAERNAERAQHDHELVMLQGRQDEEARQLEAEKIRYYEYHLQHGGVVMWALHLAQHPEDSRLVMENLQRDQLNLIRSQSEVALQVLKEGNPEDYQRAGLNKQAVEILEGFLARNLSGTASAPPAPDSLPWAEATGTPVHFHKQRDGASVNSAEEER</sequence>
<dbReference type="AlphaFoldDB" id="A0A2N8P9T5"/>
<protein>
    <submittedName>
        <fullName evidence="2">PE-PGRS family protein</fullName>
    </submittedName>
</protein>
<name>A0A2N8P9T5_STRNR</name>
<dbReference type="Proteomes" id="UP000236047">
    <property type="component" value="Unassembled WGS sequence"/>
</dbReference>
<evidence type="ECO:0000256" key="1">
    <source>
        <dbReference type="SAM" id="MobiDB-lite"/>
    </source>
</evidence>
<proteinExistence type="predicted"/>
<evidence type="ECO:0000313" key="3">
    <source>
        <dbReference type="Proteomes" id="UP000236047"/>
    </source>
</evidence>
<dbReference type="RefSeq" id="WP_102925385.1">
    <property type="nucleotide sequence ID" value="NZ_LJSN01000003.1"/>
</dbReference>